<organism evidence="1 2">
    <name type="scientific">Paramuricea clavata</name>
    <name type="common">Red gorgonian</name>
    <name type="synonym">Violescent sea-whip</name>
    <dbReference type="NCBI Taxonomy" id="317549"/>
    <lineage>
        <taxon>Eukaryota</taxon>
        <taxon>Metazoa</taxon>
        <taxon>Cnidaria</taxon>
        <taxon>Anthozoa</taxon>
        <taxon>Octocorallia</taxon>
        <taxon>Malacalcyonacea</taxon>
        <taxon>Plexauridae</taxon>
        <taxon>Paramuricea</taxon>
    </lineage>
</organism>
<dbReference type="GO" id="GO:0004609">
    <property type="term" value="F:phosphatidylserine decarboxylase activity"/>
    <property type="evidence" value="ECO:0007669"/>
    <property type="project" value="InterPro"/>
</dbReference>
<dbReference type="Pfam" id="PF02666">
    <property type="entry name" value="PS_Dcarbxylase"/>
    <property type="match status" value="1"/>
</dbReference>
<name>A0A6S7JXU0_PARCT</name>
<accession>A0A6S7JXU0</accession>
<feature type="non-terminal residue" evidence="1">
    <location>
        <position position="328"/>
    </location>
</feature>
<dbReference type="InterPro" id="IPR003817">
    <property type="entry name" value="PS_Dcarbxylase"/>
</dbReference>
<evidence type="ECO:0000313" key="1">
    <source>
        <dbReference type="EMBL" id="CAB4034984.1"/>
    </source>
</evidence>
<dbReference type="PANTHER" id="PTHR10067:SF9">
    <property type="entry name" value="PHOSPHATIDYLSERINE DECARBOXYLASE FAMILY PROTEIN (AFU_ORTHOLOGUE AFUA_7G01730)"/>
    <property type="match status" value="1"/>
</dbReference>
<keyword evidence="2" id="KW-1185">Reference proteome</keyword>
<dbReference type="Proteomes" id="UP001152795">
    <property type="component" value="Unassembled WGS sequence"/>
</dbReference>
<reference evidence="1" key="1">
    <citation type="submission" date="2020-04" db="EMBL/GenBank/DDBJ databases">
        <authorList>
            <person name="Alioto T."/>
            <person name="Alioto T."/>
            <person name="Gomez Garrido J."/>
        </authorList>
    </citation>
    <scope>NUCLEOTIDE SEQUENCE</scope>
    <source>
        <strain evidence="1">A484AB</strain>
    </source>
</reference>
<proteinExistence type="predicted"/>
<sequence length="328" mass="37313">PPSKTRSRHPCSAPRYTLDKYGIDNYTMMTFVKYAVRVNKLFKDILNYWGKYLSSPESTYVLTDDPRSGWFGTDAMEAMPNFVKEFECDPKKPHYGYKSWDDFFVRKYRPGIRPVEAPDDDYVIANACESAPFKLAREVCKRDWFWIKNQQYSLDHMLNNHDLAAKFYGGTVYQAFLSATSYHRWHSPVSGLILKTEVVDGSYYSQTYNIQTDAASPNESQAYLCQVAARGIIYILADNPDIGLMVFVSIGMSEVSTNEITVKTGDHVKKGDELGMFHFGGSTHCLVFQPHVHVDFDLRGQTPGTDEKLFNIPVRSKIAVVKKPKGGK</sequence>
<dbReference type="GO" id="GO:0005739">
    <property type="term" value="C:mitochondrion"/>
    <property type="evidence" value="ECO:0007669"/>
    <property type="project" value="TreeGrafter"/>
</dbReference>
<dbReference type="AlphaFoldDB" id="A0A6S7JXU0"/>
<dbReference type="EMBL" id="CACRXK020020593">
    <property type="protein sequence ID" value="CAB4034984.1"/>
    <property type="molecule type" value="Genomic_DNA"/>
</dbReference>
<dbReference type="Pfam" id="PF12588">
    <property type="entry name" value="PSDC"/>
    <property type="match status" value="1"/>
</dbReference>
<dbReference type="GO" id="GO:0006646">
    <property type="term" value="P:phosphatidylethanolamine biosynthetic process"/>
    <property type="evidence" value="ECO:0007669"/>
    <property type="project" value="TreeGrafter"/>
</dbReference>
<dbReference type="PANTHER" id="PTHR10067">
    <property type="entry name" value="PHOSPHATIDYLSERINE DECARBOXYLASE"/>
    <property type="match status" value="1"/>
</dbReference>
<dbReference type="OrthoDB" id="5961150at2759"/>
<gene>
    <name evidence="1" type="ORF">PACLA_8A019066</name>
</gene>
<evidence type="ECO:0000313" key="2">
    <source>
        <dbReference type="Proteomes" id="UP001152795"/>
    </source>
</evidence>
<protein>
    <submittedName>
        <fullName evidence="1">Phosphatidylserine decarboxylase family</fullName>
    </submittedName>
</protein>
<dbReference type="InterPro" id="IPR022237">
    <property type="entry name" value="PsiD-like"/>
</dbReference>
<comment type="caution">
    <text evidence="1">The sequence shown here is derived from an EMBL/GenBank/DDBJ whole genome shotgun (WGS) entry which is preliminary data.</text>
</comment>